<proteinExistence type="predicted"/>
<keyword evidence="3" id="KW-1185">Reference proteome</keyword>
<dbReference type="RefSeq" id="WP_133588889.1">
    <property type="nucleotide sequence ID" value="NZ_CP037953.1"/>
</dbReference>
<dbReference type="InterPro" id="IPR001387">
    <property type="entry name" value="Cro/C1-type_HTH"/>
</dbReference>
<evidence type="ECO:0000313" key="3">
    <source>
        <dbReference type="Proteomes" id="UP000295375"/>
    </source>
</evidence>
<dbReference type="AlphaFoldDB" id="A0A4V3D7V5"/>
<dbReference type="SUPFAM" id="SSF47413">
    <property type="entry name" value="lambda repressor-like DNA-binding domains"/>
    <property type="match status" value="1"/>
</dbReference>
<dbReference type="EMBL" id="SNYM01000004">
    <property type="protein sequence ID" value="TDQ49367.1"/>
    <property type="molecule type" value="Genomic_DNA"/>
</dbReference>
<dbReference type="Proteomes" id="UP000295375">
    <property type="component" value="Unassembled WGS sequence"/>
</dbReference>
<dbReference type="GO" id="GO:0003677">
    <property type="term" value="F:DNA binding"/>
    <property type="evidence" value="ECO:0007669"/>
    <property type="project" value="InterPro"/>
</dbReference>
<feature type="domain" description="HTH cro/C1-type" evidence="1">
    <location>
        <begin position="11"/>
        <end position="65"/>
    </location>
</feature>
<evidence type="ECO:0000313" key="2">
    <source>
        <dbReference type="EMBL" id="TDQ49367.1"/>
    </source>
</evidence>
<evidence type="ECO:0000259" key="1">
    <source>
        <dbReference type="Pfam" id="PF13443"/>
    </source>
</evidence>
<dbReference type="Pfam" id="PF13443">
    <property type="entry name" value="HTH_26"/>
    <property type="match status" value="1"/>
</dbReference>
<dbReference type="OrthoDB" id="5298444at2"/>
<protein>
    <submittedName>
        <fullName evidence="2">Xre family transcriptional regulator</fullName>
    </submittedName>
</protein>
<reference evidence="2 3" key="1">
    <citation type="submission" date="2019-03" db="EMBL/GenBank/DDBJ databases">
        <title>Genomic Encyclopedia of Type Strains, Phase IV (KMG-IV): sequencing the most valuable type-strain genomes for metagenomic binning, comparative biology and taxonomic classification.</title>
        <authorList>
            <person name="Goeker M."/>
        </authorList>
    </citation>
    <scope>NUCLEOTIDE SEQUENCE [LARGE SCALE GENOMIC DNA]</scope>
    <source>
        <strain evidence="2 3">DSM 103792</strain>
    </source>
</reference>
<dbReference type="CDD" id="cd00093">
    <property type="entry name" value="HTH_XRE"/>
    <property type="match status" value="1"/>
</dbReference>
<name>A0A4V3D7V5_9GAMM</name>
<comment type="caution">
    <text evidence="2">The sequence shown here is derived from an EMBL/GenBank/DDBJ whole genome shotgun (WGS) entry which is preliminary data.</text>
</comment>
<organism evidence="2 3">
    <name type="scientific">Permianibacter aggregans</name>
    <dbReference type="NCBI Taxonomy" id="1510150"/>
    <lineage>
        <taxon>Bacteria</taxon>
        <taxon>Pseudomonadati</taxon>
        <taxon>Pseudomonadota</taxon>
        <taxon>Gammaproteobacteria</taxon>
        <taxon>Pseudomonadales</taxon>
        <taxon>Pseudomonadaceae</taxon>
        <taxon>Permianibacter</taxon>
    </lineage>
</organism>
<accession>A0A4V3D7V5</accession>
<gene>
    <name evidence="2" type="ORF">EV696_10471</name>
</gene>
<sequence>MSETPGLMTALKQQLKAAGISYKQVAEALALSEASIKRLMNSGELSLNRLNHITALCGLELSELVQLAERQRLQLSSLSREQEQELVADEKRLLVTYLLLNDWQPALIQQDYQFDWPELIRHLAALDRMQLIDLLPGNRVRLRAARDFAWLPDGPIQQYFDQHVREPFFAGDFQPEGFLRFMPAMVSKSSAEKVRERLAKTAREIAELVRADAAQPTAQREGCSVLLAFRGWAFPAFDRYRR</sequence>
<dbReference type="InterPro" id="IPR010982">
    <property type="entry name" value="Lambda_DNA-bd_dom_sf"/>
</dbReference>